<dbReference type="Gene3D" id="3.40.50.1820">
    <property type="entry name" value="alpha/beta hydrolase"/>
    <property type="match status" value="1"/>
</dbReference>
<sequence length="320" mass="34060">MQPLAESFEVRCFVPSRLDGRALEAVVTLAAGGAVDPARAAVFVHPYAPLGGQLRNNVIDELRARLAAHAAVAVAVNLRGAGRSEGRTSWTGAAELEDLRSVLAMLAARRLPLHPRRHDAAERRSLRAQLRARGFIADDAAAADADADADALPLPPVARVLLCGYSYGAAVAAAVAPAEYPRLRLDYAHISLPYSVLWALFLHRRAWVLQRLEATVCASAAAATAAQTLFVAGSADAFTSLPAYDRWWAQLRAAAEHAALARTPDDPDAARAAAARALAVVRIPNADHAWLRREREVADAVADWWGVGTTTTTTTHPTAG</sequence>
<dbReference type="OrthoDB" id="10260961at2759"/>
<dbReference type="PANTHER" id="PTHR42103">
    <property type="entry name" value="ALPHA/BETA-HYDROLASES SUPERFAMILY PROTEIN"/>
    <property type="match status" value="1"/>
</dbReference>
<organism evidence="1 2">
    <name type="scientific">Coemansia javaensis</name>
    <dbReference type="NCBI Taxonomy" id="2761396"/>
    <lineage>
        <taxon>Eukaryota</taxon>
        <taxon>Fungi</taxon>
        <taxon>Fungi incertae sedis</taxon>
        <taxon>Zoopagomycota</taxon>
        <taxon>Kickxellomycotina</taxon>
        <taxon>Kickxellomycetes</taxon>
        <taxon>Kickxellales</taxon>
        <taxon>Kickxellaceae</taxon>
        <taxon>Coemansia</taxon>
    </lineage>
</organism>
<accession>A0A9W8LFA3</accession>
<dbReference type="AlphaFoldDB" id="A0A9W8LFA3"/>
<dbReference type="EMBL" id="JANBUL010000187">
    <property type="protein sequence ID" value="KAJ2779218.1"/>
    <property type="molecule type" value="Genomic_DNA"/>
</dbReference>
<reference evidence="1" key="1">
    <citation type="submission" date="2022-07" db="EMBL/GenBank/DDBJ databases">
        <title>Phylogenomic reconstructions and comparative analyses of Kickxellomycotina fungi.</title>
        <authorList>
            <person name="Reynolds N.K."/>
            <person name="Stajich J.E."/>
            <person name="Barry K."/>
            <person name="Grigoriev I.V."/>
            <person name="Crous P."/>
            <person name="Smith M.E."/>
        </authorList>
    </citation>
    <scope>NUCLEOTIDE SEQUENCE</scope>
    <source>
        <strain evidence="1">NBRC 105414</strain>
    </source>
</reference>
<comment type="caution">
    <text evidence="1">The sequence shown here is derived from an EMBL/GenBank/DDBJ whole genome shotgun (WGS) entry which is preliminary data.</text>
</comment>
<keyword evidence="2" id="KW-1185">Reference proteome</keyword>
<proteinExistence type="predicted"/>
<evidence type="ECO:0008006" key="3">
    <source>
        <dbReference type="Google" id="ProtNLM"/>
    </source>
</evidence>
<dbReference type="InterPro" id="IPR029058">
    <property type="entry name" value="AB_hydrolase_fold"/>
</dbReference>
<evidence type="ECO:0000313" key="1">
    <source>
        <dbReference type="EMBL" id="KAJ2779218.1"/>
    </source>
</evidence>
<dbReference type="Proteomes" id="UP001140217">
    <property type="component" value="Unassembled WGS sequence"/>
</dbReference>
<gene>
    <name evidence="1" type="ORF">H4R18_004130</name>
</gene>
<evidence type="ECO:0000313" key="2">
    <source>
        <dbReference type="Proteomes" id="UP001140217"/>
    </source>
</evidence>
<dbReference type="PANTHER" id="PTHR42103:SF2">
    <property type="entry name" value="AB HYDROLASE-1 DOMAIN-CONTAINING PROTEIN"/>
    <property type="match status" value="1"/>
</dbReference>
<protein>
    <recommendedName>
        <fullName evidence="3">AB hydrolase-1 domain-containing protein</fullName>
    </recommendedName>
</protein>
<dbReference type="SUPFAM" id="SSF53474">
    <property type="entry name" value="alpha/beta-Hydrolases"/>
    <property type="match status" value="1"/>
</dbReference>
<name>A0A9W8LFA3_9FUNG</name>